<evidence type="ECO:0000313" key="2">
    <source>
        <dbReference type="Proteomes" id="UP001240236"/>
    </source>
</evidence>
<proteinExistence type="predicted"/>
<name>A0AAE3VXT7_9ACTN</name>
<keyword evidence="2" id="KW-1185">Reference proteome</keyword>
<gene>
    <name evidence="1" type="ORF">J2S42_002393</name>
</gene>
<evidence type="ECO:0000313" key="1">
    <source>
        <dbReference type="EMBL" id="MDQ0365724.1"/>
    </source>
</evidence>
<comment type="caution">
    <text evidence="1">The sequence shown here is derived from an EMBL/GenBank/DDBJ whole genome shotgun (WGS) entry which is preliminary data.</text>
</comment>
<dbReference type="AlphaFoldDB" id="A0AAE3VXT7"/>
<protein>
    <submittedName>
        <fullName evidence="1">Uncharacterized protein</fullName>
    </submittedName>
</protein>
<organism evidence="1 2">
    <name type="scientific">Catenuloplanes indicus</name>
    <dbReference type="NCBI Taxonomy" id="137267"/>
    <lineage>
        <taxon>Bacteria</taxon>
        <taxon>Bacillati</taxon>
        <taxon>Actinomycetota</taxon>
        <taxon>Actinomycetes</taxon>
        <taxon>Micromonosporales</taxon>
        <taxon>Micromonosporaceae</taxon>
        <taxon>Catenuloplanes</taxon>
    </lineage>
</organism>
<dbReference type="EMBL" id="JAUSUZ010000001">
    <property type="protein sequence ID" value="MDQ0365724.1"/>
    <property type="molecule type" value="Genomic_DNA"/>
</dbReference>
<dbReference type="Proteomes" id="UP001240236">
    <property type="component" value="Unassembled WGS sequence"/>
</dbReference>
<reference evidence="1 2" key="1">
    <citation type="submission" date="2023-07" db="EMBL/GenBank/DDBJ databases">
        <title>Sequencing the genomes of 1000 actinobacteria strains.</title>
        <authorList>
            <person name="Klenk H.-P."/>
        </authorList>
    </citation>
    <scope>NUCLEOTIDE SEQUENCE [LARGE SCALE GENOMIC DNA]</scope>
    <source>
        <strain evidence="1 2">DSM 44709</strain>
    </source>
</reference>
<accession>A0AAE3VXT7</accession>
<sequence length="53" mass="5733">MTAVDGNGLFAAVGAKAISTACYRGYVASYRVDDDHLVLAELVLQQEIRFTVL</sequence>
<dbReference type="RefSeq" id="WP_307238514.1">
    <property type="nucleotide sequence ID" value="NZ_JAUSUZ010000001.1"/>
</dbReference>